<reference evidence="2" key="1">
    <citation type="journal article" date="2024" name="Proc. Natl. Acad. Sci. U.S.A.">
        <title>Extraordinary preservation of gene collinearity over three hundred million years revealed in homosporous lycophytes.</title>
        <authorList>
            <person name="Li C."/>
            <person name="Wickell D."/>
            <person name="Kuo L.Y."/>
            <person name="Chen X."/>
            <person name="Nie B."/>
            <person name="Liao X."/>
            <person name="Peng D."/>
            <person name="Ji J."/>
            <person name="Jenkins J."/>
            <person name="Williams M."/>
            <person name="Shu S."/>
            <person name="Plott C."/>
            <person name="Barry K."/>
            <person name="Rajasekar S."/>
            <person name="Grimwood J."/>
            <person name="Han X."/>
            <person name="Sun S."/>
            <person name="Hou Z."/>
            <person name="He W."/>
            <person name="Dai G."/>
            <person name="Sun C."/>
            <person name="Schmutz J."/>
            <person name="Leebens-Mack J.H."/>
            <person name="Li F.W."/>
            <person name="Wang L."/>
        </authorList>
    </citation>
    <scope>NUCLEOTIDE SEQUENCE [LARGE SCALE GENOMIC DNA]</scope>
    <source>
        <strain evidence="2">cv. PW_Plant_1</strain>
    </source>
</reference>
<dbReference type="EMBL" id="CM055099">
    <property type="protein sequence ID" value="KAJ7547000.1"/>
    <property type="molecule type" value="Genomic_DNA"/>
</dbReference>
<proteinExistence type="predicted"/>
<sequence length="332" mass="37075">MSRIGSDDWLQSCPDMQAAHMPDSEFHRLIDEMKHKHIQTPERSTIAETNPSLEHSTISLLQQKFQQLERDKKMRSAKHLNVQQSHCSNTLHPVPSTVSSPRPQYTVPVSQRFASNTSHGKMSERRSDPRELTPTAVIPGYLNRSNSLEASPGSNTRSSGSSGSWWAERSSTEEITSGRSKLAAAYMQMGNCPVETFSPGASMFQRSAAPRLPDSERLYGQDTTVRKTKSQEIIDLTDDTSSYSCLDMNPAPGSESLSDIDMRLSYLAPEYFQASYQGNRSPQFWKEQRPNSSNALPVPFTSINSGKKLTYSEILQNPQQGADEEIDTSLHL</sequence>
<evidence type="ECO:0000313" key="1">
    <source>
        <dbReference type="EMBL" id="KAJ7547000.1"/>
    </source>
</evidence>
<gene>
    <name evidence="1" type="ORF">O6H91_08G064500</name>
</gene>
<accession>A0ACC2CYG9</accession>
<keyword evidence="2" id="KW-1185">Reference proteome</keyword>
<name>A0ACC2CYG9_DIPCM</name>
<protein>
    <submittedName>
        <fullName evidence="1">Uncharacterized protein</fullName>
    </submittedName>
</protein>
<comment type="caution">
    <text evidence="1">The sequence shown here is derived from an EMBL/GenBank/DDBJ whole genome shotgun (WGS) entry which is preliminary data.</text>
</comment>
<organism evidence="1 2">
    <name type="scientific">Diphasiastrum complanatum</name>
    <name type="common">Issler's clubmoss</name>
    <name type="synonym">Lycopodium complanatum</name>
    <dbReference type="NCBI Taxonomy" id="34168"/>
    <lineage>
        <taxon>Eukaryota</taxon>
        <taxon>Viridiplantae</taxon>
        <taxon>Streptophyta</taxon>
        <taxon>Embryophyta</taxon>
        <taxon>Tracheophyta</taxon>
        <taxon>Lycopodiopsida</taxon>
        <taxon>Lycopodiales</taxon>
        <taxon>Lycopodiaceae</taxon>
        <taxon>Lycopodioideae</taxon>
        <taxon>Diphasiastrum</taxon>
    </lineage>
</organism>
<dbReference type="Proteomes" id="UP001162992">
    <property type="component" value="Chromosome 8"/>
</dbReference>
<evidence type="ECO:0000313" key="2">
    <source>
        <dbReference type="Proteomes" id="UP001162992"/>
    </source>
</evidence>